<sequence length="55" mass="6207">MSLHRTRGDNNRNSDLSRTGGKGFPQRIKAVNSVLIFKMKSSMRMQQQLKGGQSK</sequence>
<dbReference type="Proteomes" id="UP001189624">
    <property type="component" value="Chromosome 5"/>
</dbReference>
<evidence type="ECO:0000313" key="2">
    <source>
        <dbReference type="EMBL" id="CAJ1958389.1"/>
    </source>
</evidence>
<dbReference type="EMBL" id="OY731402">
    <property type="protein sequence ID" value="CAJ1958389.1"/>
    <property type="molecule type" value="Genomic_DNA"/>
</dbReference>
<proteinExistence type="predicted"/>
<organism evidence="2 3">
    <name type="scientific">Sphenostylis stenocarpa</name>
    <dbReference type="NCBI Taxonomy" id="92480"/>
    <lineage>
        <taxon>Eukaryota</taxon>
        <taxon>Viridiplantae</taxon>
        <taxon>Streptophyta</taxon>
        <taxon>Embryophyta</taxon>
        <taxon>Tracheophyta</taxon>
        <taxon>Spermatophyta</taxon>
        <taxon>Magnoliopsida</taxon>
        <taxon>eudicotyledons</taxon>
        <taxon>Gunneridae</taxon>
        <taxon>Pentapetalae</taxon>
        <taxon>rosids</taxon>
        <taxon>fabids</taxon>
        <taxon>Fabales</taxon>
        <taxon>Fabaceae</taxon>
        <taxon>Papilionoideae</taxon>
        <taxon>50 kb inversion clade</taxon>
        <taxon>NPAAA clade</taxon>
        <taxon>indigoferoid/millettioid clade</taxon>
        <taxon>Phaseoleae</taxon>
        <taxon>Sphenostylis</taxon>
    </lineage>
</organism>
<protein>
    <submittedName>
        <fullName evidence="2">Uncharacterized protein</fullName>
    </submittedName>
</protein>
<reference evidence="2" key="1">
    <citation type="submission" date="2023-10" db="EMBL/GenBank/DDBJ databases">
        <authorList>
            <person name="Domelevo Entfellner J.-B."/>
        </authorList>
    </citation>
    <scope>NUCLEOTIDE SEQUENCE</scope>
</reference>
<feature type="region of interest" description="Disordered" evidence="1">
    <location>
        <begin position="1"/>
        <end position="27"/>
    </location>
</feature>
<dbReference type="AlphaFoldDB" id="A0AA86T126"/>
<dbReference type="Gramene" id="rna-AYBTSS11_LOCUS17710">
    <property type="protein sequence ID" value="CAJ1958389.1"/>
    <property type="gene ID" value="gene-AYBTSS11_LOCUS17710"/>
</dbReference>
<keyword evidence="3" id="KW-1185">Reference proteome</keyword>
<accession>A0AA86T126</accession>
<evidence type="ECO:0000313" key="3">
    <source>
        <dbReference type="Proteomes" id="UP001189624"/>
    </source>
</evidence>
<evidence type="ECO:0000256" key="1">
    <source>
        <dbReference type="SAM" id="MobiDB-lite"/>
    </source>
</evidence>
<gene>
    <name evidence="2" type="ORF">AYBTSS11_LOCUS17710</name>
</gene>
<name>A0AA86T126_9FABA</name>
<feature type="compositionally biased region" description="Basic and acidic residues" evidence="1">
    <location>
        <begin position="1"/>
        <end position="12"/>
    </location>
</feature>